<reference evidence="1" key="1">
    <citation type="submission" date="2023-07" db="EMBL/GenBank/DDBJ databases">
        <title>Bacterial whole genome sequence for Sphingobium sp. HBC34.</title>
        <authorList>
            <person name="Le V."/>
            <person name="Ko S.-R."/>
            <person name="Ahn C.-Y."/>
            <person name="Oh H.-M."/>
        </authorList>
    </citation>
    <scope>NUCLEOTIDE SEQUENCE</scope>
    <source>
        <strain evidence="1">HBC34</strain>
    </source>
</reference>
<accession>A0ABT8ZR57</accession>
<evidence type="ECO:0000313" key="2">
    <source>
        <dbReference type="Proteomes" id="UP001176471"/>
    </source>
</evidence>
<name>A0ABT8ZR57_9SPHN</name>
<comment type="caution">
    <text evidence="1">The sequence shown here is derived from an EMBL/GenBank/DDBJ whole genome shotgun (WGS) entry which is preliminary data.</text>
</comment>
<evidence type="ECO:0000313" key="1">
    <source>
        <dbReference type="EMBL" id="MDO7835961.1"/>
    </source>
</evidence>
<dbReference type="Proteomes" id="UP001176471">
    <property type="component" value="Unassembled WGS sequence"/>
</dbReference>
<dbReference type="EMBL" id="JAUQOM010000006">
    <property type="protein sequence ID" value="MDO7835961.1"/>
    <property type="molecule type" value="Genomic_DNA"/>
</dbReference>
<evidence type="ECO:0008006" key="3">
    <source>
        <dbReference type="Google" id="ProtNLM"/>
    </source>
</evidence>
<protein>
    <recommendedName>
        <fullName evidence="3">DUF4138 domain-containing protein</fullName>
    </recommendedName>
</protein>
<gene>
    <name evidence="1" type="ORF">Q4610_12980</name>
</gene>
<proteinExistence type="predicted"/>
<keyword evidence="2" id="KW-1185">Reference proteome</keyword>
<dbReference type="RefSeq" id="WP_304536384.1">
    <property type="nucleotide sequence ID" value="NZ_JAUQOM010000006.1"/>
</dbReference>
<sequence length="306" mass="34544">MIAQHQVMGFGWLVRMALALPLLLTLTAARLTVSIPPQLVVADPSSVPLGQPVTAKVGDTLLTAKVYDLERVKLTAPLHVTFDKFAEDYEVGTQLTTVMVPSRAKENTGLDASVYYCGSDLRTRSKFAEWMIGDWFSRWEPIVRFCFTDTDHDQKIDHMVLAGTKDKLLQKAVAIAPVPFTLDKIVPDEGASEVRLIFRKLETLTGELHMELQLYRKGQRQLFTYLLSGNYRDKKFLPPSELYPQFKFNPKKIPYPAKFDNILGATVEVKSVDTVNGTAAFEFRRPIGPALFKPINVETQIIFIYM</sequence>
<organism evidence="1 2">
    <name type="scientific">Sphingobium cyanobacteriorum</name>
    <dbReference type="NCBI Taxonomy" id="3063954"/>
    <lineage>
        <taxon>Bacteria</taxon>
        <taxon>Pseudomonadati</taxon>
        <taxon>Pseudomonadota</taxon>
        <taxon>Alphaproteobacteria</taxon>
        <taxon>Sphingomonadales</taxon>
        <taxon>Sphingomonadaceae</taxon>
        <taxon>Sphingobium</taxon>
    </lineage>
</organism>